<proteinExistence type="predicted"/>
<dbReference type="EMBL" id="RCOS01000163">
    <property type="protein sequence ID" value="RSN72228.1"/>
    <property type="molecule type" value="Genomic_DNA"/>
</dbReference>
<accession>A0A429GEF5</accession>
<dbReference type="RefSeq" id="WP_125672679.1">
    <property type="nucleotide sequence ID" value="NZ_RCOS01000163.1"/>
</dbReference>
<organism evidence="1 2">
    <name type="scientific">Candidatus Methanodesulfokora washburnensis</name>
    <dbReference type="NCBI Taxonomy" id="2478471"/>
    <lineage>
        <taxon>Archaea</taxon>
        <taxon>Thermoproteota</taxon>
        <taxon>Candidatus Korarchaeia</taxon>
        <taxon>Candidatus Korarchaeia incertae sedis</taxon>
        <taxon>Candidatus Methanodesulfokora</taxon>
    </lineage>
</organism>
<protein>
    <submittedName>
        <fullName evidence="1">Uncharacterized protein</fullName>
    </submittedName>
</protein>
<evidence type="ECO:0000313" key="1">
    <source>
        <dbReference type="EMBL" id="RSN72228.1"/>
    </source>
</evidence>
<comment type="caution">
    <text evidence="1">The sequence shown here is derived from an EMBL/GenBank/DDBJ whole genome shotgun (WGS) entry which is preliminary data.</text>
</comment>
<keyword evidence="2" id="KW-1185">Reference proteome</keyword>
<name>A0A429GEF5_9CREN</name>
<gene>
    <name evidence="1" type="ORF">D6D85_14615</name>
</gene>
<reference evidence="1 2" key="1">
    <citation type="submission" date="2018-10" db="EMBL/GenBank/DDBJ databases">
        <title>Co-occurring genomic capacity for anaerobic methane metabolism and dissimilatory sulfite reduction discovered in the Korarchaeota.</title>
        <authorList>
            <person name="Mckay L.J."/>
            <person name="Dlakic M."/>
            <person name="Fields M.W."/>
            <person name="Delmont T.O."/>
            <person name="Eren A.M."/>
            <person name="Jay Z.J."/>
            <person name="Klingelsmith K.B."/>
            <person name="Rusch D.B."/>
            <person name="Inskeep W.P."/>
        </authorList>
    </citation>
    <scope>NUCLEOTIDE SEQUENCE [LARGE SCALE GENOMIC DNA]</scope>
    <source>
        <strain evidence="1 2">MDKW</strain>
    </source>
</reference>
<dbReference type="AlphaFoldDB" id="A0A429GEF5"/>
<evidence type="ECO:0000313" key="2">
    <source>
        <dbReference type="Proteomes" id="UP000277582"/>
    </source>
</evidence>
<dbReference type="Proteomes" id="UP000277582">
    <property type="component" value="Unassembled WGS sequence"/>
</dbReference>
<sequence length="66" mass="7422">MSTSVYIPERLVEEINRRGLGLVDLITSMLEIDPKTVVEARVELAEKYLKEASIGEKLPVSPFSFL</sequence>